<evidence type="ECO:0000313" key="3">
    <source>
        <dbReference type="Proteomes" id="UP000604117"/>
    </source>
</evidence>
<accession>A0ABQ4CNX7</accession>
<evidence type="ECO:0000313" key="2">
    <source>
        <dbReference type="EMBL" id="GIF73004.1"/>
    </source>
</evidence>
<comment type="caution">
    <text evidence="2">The sequence shown here is derived from an EMBL/GenBank/DDBJ whole genome shotgun (WGS) entry which is preliminary data.</text>
</comment>
<dbReference type="Proteomes" id="UP000604117">
    <property type="component" value="Unassembled WGS sequence"/>
</dbReference>
<protein>
    <recommendedName>
        <fullName evidence="1">CHAT domain-containing protein</fullName>
    </recommendedName>
</protein>
<proteinExistence type="predicted"/>
<name>A0ABQ4CNX7_9ACTN</name>
<organism evidence="2 3">
    <name type="scientific">Asanoa siamensis</name>
    <dbReference type="NCBI Taxonomy" id="926357"/>
    <lineage>
        <taxon>Bacteria</taxon>
        <taxon>Bacillati</taxon>
        <taxon>Actinomycetota</taxon>
        <taxon>Actinomycetes</taxon>
        <taxon>Micromonosporales</taxon>
        <taxon>Micromonosporaceae</taxon>
        <taxon>Asanoa</taxon>
    </lineage>
</organism>
<dbReference type="EMBL" id="BONE01000017">
    <property type="protein sequence ID" value="GIF73004.1"/>
    <property type="molecule type" value="Genomic_DNA"/>
</dbReference>
<keyword evidence="3" id="KW-1185">Reference proteome</keyword>
<gene>
    <name evidence="2" type="ORF">Asi02nite_25220</name>
</gene>
<reference evidence="2 3" key="1">
    <citation type="submission" date="2021-01" db="EMBL/GenBank/DDBJ databases">
        <title>Whole genome shotgun sequence of Asanoa siamensis NBRC 107932.</title>
        <authorList>
            <person name="Komaki H."/>
            <person name="Tamura T."/>
        </authorList>
    </citation>
    <scope>NUCLEOTIDE SEQUENCE [LARGE SCALE GENOMIC DNA]</scope>
    <source>
        <strain evidence="2 3">NBRC 107932</strain>
    </source>
</reference>
<evidence type="ECO:0000259" key="1">
    <source>
        <dbReference type="Pfam" id="PF12770"/>
    </source>
</evidence>
<dbReference type="InterPro" id="IPR024983">
    <property type="entry name" value="CHAT_dom"/>
</dbReference>
<feature type="domain" description="CHAT" evidence="1">
    <location>
        <begin position="490"/>
        <end position="790"/>
    </location>
</feature>
<sequence>MTRQDRSETVGRARAIARIQDVLGAAADRTLVDPHAAIAEMAGLAAAFAGDQQVRALALGARSALELASGYPLGDAHAMRAALADLGELAEEGHEGAEVLALMPDYLDAVRAHQDGDTETAFAIFDDVRARAGALPPGNVLRAALEEIAPMLDAMRGTDPAPVPAAPPGASPATRALHLVARGGMAMRQGAETNLSAIDAGIDDLREAVTLTPDNHPDHVFHLASLALGLGHRAEVTGAGADVDQAIATLERARELARGPEHPQWSFVNEMLAGLRRRRGEAPPARLAALDGLQGYTWRVLLEPDPASARAYAREAAEEAMATAGRCLVDHQPADALRALDSGRALMLFAATELRDPYTRLVEAGRADLADAWRDADDPPPRLREQVLDVLVRDTGVLDPPDLGAIQDALRRLGADALVYLVPARSPAPGWAVIAPADGPPRYLALPHLAIEPGTDVERHLATMTSGDRGLPREIGPAGTDPFAGSVDALCGWAWKAAMGPVVRPYLGQEGVPRLVLVPMGELARVPWQAARGPDGTHVVEHVAVSQAASARMLCATAAAEPVRVGSGGLVLADPDTAGRAAALRSARLEAYAIQQVFYPGATYVGRRPDGSVSRSGAGTPDDVRSWLRADDSRGALLHLASHGTIETASSRLLLAGGDLTAGELIGLLSEDGRRAPALVVLAACHTGRSIHGYDEAYSLGTVFLAAGARSVLSTQWSIPDEDTSLLMYMFHHFLATERREPWDALRRAQLWMLDDDRRPPDRMPGPLRRVLDGAAPERVAAWAGFIHWGR</sequence>
<dbReference type="RefSeq" id="WP_203712742.1">
    <property type="nucleotide sequence ID" value="NZ_BONE01000017.1"/>
</dbReference>
<dbReference type="Pfam" id="PF12770">
    <property type="entry name" value="CHAT"/>
    <property type="match status" value="1"/>
</dbReference>